<keyword evidence="2" id="KW-0489">Methyltransferase</keyword>
<name>A0A379TGM3_SALER</name>
<dbReference type="GO" id="GO:0032259">
    <property type="term" value="P:methylation"/>
    <property type="evidence" value="ECO:0007669"/>
    <property type="project" value="UniProtKB-KW"/>
</dbReference>
<dbReference type="Proteomes" id="UP000254741">
    <property type="component" value="Unassembled WGS sequence"/>
</dbReference>
<dbReference type="EMBL" id="UGXG01000002">
    <property type="protein sequence ID" value="SUG48669.1"/>
    <property type="molecule type" value="Genomic_DNA"/>
</dbReference>
<dbReference type="SUPFAM" id="SSF53335">
    <property type="entry name" value="S-adenosyl-L-methionine-dependent methyltransferases"/>
    <property type="match status" value="1"/>
</dbReference>
<dbReference type="AlphaFoldDB" id="A0A379TGM3"/>
<evidence type="ECO:0000313" key="2">
    <source>
        <dbReference type="EMBL" id="SUG48669.1"/>
    </source>
</evidence>
<reference evidence="2 3" key="1">
    <citation type="submission" date="2018-06" db="EMBL/GenBank/DDBJ databases">
        <authorList>
            <consortium name="Pathogen Informatics"/>
            <person name="Doyle S."/>
        </authorList>
    </citation>
    <scope>NUCLEOTIDE SEQUENCE [LARGE SCALE GENOMIC DNA]</scope>
    <source>
        <strain evidence="2 3">NCTC8297</strain>
    </source>
</reference>
<dbReference type="PANTHER" id="PTHR43464:SF94">
    <property type="entry name" value="MALONYL-[ACYL-CARRIER PROTEIN] O-METHYLTRANSFERASE"/>
    <property type="match status" value="1"/>
</dbReference>
<dbReference type="InterPro" id="IPR029063">
    <property type="entry name" value="SAM-dependent_MTases_sf"/>
</dbReference>
<protein>
    <submittedName>
        <fullName evidence="2">Biotin biosynthesis protein BioC</fullName>
        <ecNumber evidence="2">2.1.1.197</ecNumber>
    </submittedName>
</protein>
<dbReference type="CDD" id="cd02440">
    <property type="entry name" value="AdoMet_MTases"/>
    <property type="match status" value="1"/>
</dbReference>
<dbReference type="PANTHER" id="PTHR43464">
    <property type="entry name" value="METHYLTRANSFERASE"/>
    <property type="match status" value="1"/>
</dbReference>
<keyword evidence="2" id="KW-0808">Transferase</keyword>
<feature type="domain" description="Methyltransferase type 11" evidence="1">
    <location>
        <begin position="47"/>
        <end position="126"/>
    </location>
</feature>
<evidence type="ECO:0000259" key="1">
    <source>
        <dbReference type="Pfam" id="PF08241"/>
    </source>
</evidence>
<organism evidence="2 3">
    <name type="scientific">Salmonella enterica subsp. arizonae</name>
    <dbReference type="NCBI Taxonomy" id="59203"/>
    <lineage>
        <taxon>Bacteria</taxon>
        <taxon>Pseudomonadati</taxon>
        <taxon>Pseudomonadota</taxon>
        <taxon>Gammaproteobacteria</taxon>
        <taxon>Enterobacterales</taxon>
        <taxon>Enterobacteriaceae</taxon>
        <taxon>Salmonella</taxon>
    </lineage>
</organism>
<gene>
    <name evidence="2" type="primary">bioC</name>
    <name evidence="2" type="ORF">NCTC8297_03974</name>
</gene>
<dbReference type="InterPro" id="IPR013216">
    <property type="entry name" value="Methyltransf_11"/>
</dbReference>
<dbReference type="Pfam" id="PF08241">
    <property type="entry name" value="Methyltransf_11"/>
    <property type="match status" value="1"/>
</dbReference>
<proteinExistence type="predicted"/>
<dbReference type="GO" id="GO:0008757">
    <property type="term" value="F:S-adenosylmethionine-dependent methyltransferase activity"/>
    <property type="evidence" value="ECO:0007669"/>
    <property type="project" value="InterPro"/>
</dbReference>
<dbReference type="EC" id="2.1.1.197" evidence="2"/>
<sequence length="157" mass="17049">MAQVNKQAIAAAFGRAASQYEQHAFLQQQSADALLTMLAGRQFASVLDAGCGPGRMSRYWRERGSEVTALDLSLPMLLQARDRKAAHHYLLADIEAIPYVSGVFDLAWSNLAVQWCGDLRGALSEFVPGCTAWRHRGVYHVVPGISAGTTSGMAGRR</sequence>
<evidence type="ECO:0000313" key="3">
    <source>
        <dbReference type="Proteomes" id="UP000254741"/>
    </source>
</evidence>
<dbReference type="GO" id="GO:0102130">
    <property type="term" value="F:malonyl-CoA methyltransferase activity"/>
    <property type="evidence" value="ECO:0007669"/>
    <property type="project" value="UniProtKB-EC"/>
</dbReference>
<accession>A0A379TGM3</accession>
<dbReference type="Gene3D" id="3.40.50.150">
    <property type="entry name" value="Vaccinia Virus protein VP39"/>
    <property type="match status" value="1"/>
</dbReference>